<name>A0A4R6TXN6_9BACI</name>
<dbReference type="Pfam" id="PF13460">
    <property type="entry name" value="NAD_binding_10"/>
    <property type="match status" value="1"/>
</dbReference>
<accession>A0A4R6TXN6</accession>
<evidence type="ECO:0000259" key="1">
    <source>
        <dbReference type="Pfam" id="PF13460"/>
    </source>
</evidence>
<dbReference type="InterPro" id="IPR051207">
    <property type="entry name" value="ComplexI_NDUFA9_subunit"/>
</dbReference>
<sequence>MKLQVLRRQVLDKLKLSNRGVKMLLVTGITGHTGRYFLQELIINNYEGPIRCIVRESSDTSLIDKSGLEIEKFIGDLRDEAFLDKCMKGVNKVVHIVNIRHTLPLIQAAIKNNVQRAICVHTTGIYSKFRLASEEYQIIEDKLKDILSETEINITILRPTMIYGDLVDRNMSKFIKMVDKLRFFPIVNNGKGLIQPVNARDLGKAYYNVLMIPDEKVKFEYVLSGDKPIALLDAFKLINKYLNKKTTFISFPLGFSVFIAKSLRLFTAGKVDYIERVQRMSEDRCFSHEEAKADFKYTPEPFEYGIEREVREYLNKQQVG</sequence>
<dbReference type="Gene3D" id="3.40.50.720">
    <property type="entry name" value="NAD(P)-binding Rossmann-like Domain"/>
    <property type="match status" value="1"/>
</dbReference>
<dbReference type="PANTHER" id="PTHR12126:SF11">
    <property type="entry name" value="NADH DEHYDROGENASE [UBIQUINONE] 1 ALPHA SUBCOMPLEX SUBUNIT 9, MITOCHONDRIAL"/>
    <property type="match status" value="1"/>
</dbReference>
<dbReference type="SUPFAM" id="SSF51735">
    <property type="entry name" value="NAD(P)-binding Rossmann-fold domains"/>
    <property type="match status" value="1"/>
</dbReference>
<dbReference type="InterPro" id="IPR036291">
    <property type="entry name" value="NAD(P)-bd_dom_sf"/>
</dbReference>
<dbReference type="RefSeq" id="WP_208112746.1">
    <property type="nucleotide sequence ID" value="NZ_SNYJ01000009.1"/>
</dbReference>
<keyword evidence="3" id="KW-1185">Reference proteome</keyword>
<evidence type="ECO:0000313" key="2">
    <source>
        <dbReference type="EMBL" id="TDQ38650.1"/>
    </source>
</evidence>
<gene>
    <name evidence="2" type="ORF">EV213_10917</name>
</gene>
<organism evidence="2 3">
    <name type="scientific">Aureibacillus halotolerans</name>
    <dbReference type="NCBI Taxonomy" id="1508390"/>
    <lineage>
        <taxon>Bacteria</taxon>
        <taxon>Bacillati</taxon>
        <taxon>Bacillota</taxon>
        <taxon>Bacilli</taxon>
        <taxon>Bacillales</taxon>
        <taxon>Bacillaceae</taxon>
        <taxon>Aureibacillus</taxon>
    </lineage>
</organism>
<dbReference type="AlphaFoldDB" id="A0A4R6TXN6"/>
<comment type="caution">
    <text evidence="2">The sequence shown here is derived from an EMBL/GenBank/DDBJ whole genome shotgun (WGS) entry which is preliminary data.</text>
</comment>
<feature type="domain" description="NAD(P)-binding" evidence="1">
    <location>
        <begin position="28"/>
        <end position="163"/>
    </location>
</feature>
<proteinExistence type="predicted"/>
<protein>
    <submittedName>
        <fullName evidence="2">Nucleoside-diphosphate-sugar epimerase</fullName>
    </submittedName>
</protein>
<dbReference type="PANTHER" id="PTHR12126">
    <property type="entry name" value="NADH-UBIQUINONE OXIDOREDUCTASE 39 KDA SUBUNIT-RELATED"/>
    <property type="match status" value="1"/>
</dbReference>
<dbReference type="Proteomes" id="UP000295632">
    <property type="component" value="Unassembled WGS sequence"/>
</dbReference>
<dbReference type="GO" id="GO:0044877">
    <property type="term" value="F:protein-containing complex binding"/>
    <property type="evidence" value="ECO:0007669"/>
    <property type="project" value="TreeGrafter"/>
</dbReference>
<reference evidence="2 3" key="1">
    <citation type="submission" date="2019-03" db="EMBL/GenBank/DDBJ databases">
        <title>Genomic Encyclopedia of Type Strains, Phase IV (KMG-IV): sequencing the most valuable type-strain genomes for metagenomic binning, comparative biology and taxonomic classification.</title>
        <authorList>
            <person name="Goeker M."/>
        </authorList>
    </citation>
    <scope>NUCLEOTIDE SEQUENCE [LARGE SCALE GENOMIC DNA]</scope>
    <source>
        <strain evidence="2 3">DSM 28697</strain>
    </source>
</reference>
<dbReference type="EMBL" id="SNYJ01000009">
    <property type="protein sequence ID" value="TDQ38650.1"/>
    <property type="molecule type" value="Genomic_DNA"/>
</dbReference>
<evidence type="ECO:0000313" key="3">
    <source>
        <dbReference type="Proteomes" id="UP000295632"/>
    </source>
</evidence>
<dbReference type="InterPro" id="IPR016040">
    <property type="entry name" value="NAD(P)-bd_dom"/>
</dbReference>